<proteinExistence type="predicted"/>
<keyword evidence="1" id="KW-1133">Transmembrane helix</keyword>
<dbReference type="EMBL" id="FQVW01000096">
    <property type="protein sequence ID" value="SHG95039.1"/>
    <property type="molecule type" value="Genomic_DNA"/>
</dbReference>
<organism evidence="2 3">
    <name type="scientific">Ornithinibacillus halophilus</name>
    <dbReference type="NCBI Taxonomy" id="930117"/>
    <lineage>
        <taxon>Bacteria</taxon>
        <taxon>Bacillati</taxon>
        <taxon>Bacillota</taxon>
        <taxon>Bacilli</taxon>
        <taxon>Bacillales</taxon>
        <taxon>Bacillaceae</taxon>
        <taxon>Ornithinibacillus</taxon>
    </lineage>
</organism>
<sequence>MSFLWVIMPLILGVLFIIGILVFVYHIFKGKKHPLSWLIIGMLLLVLIITIRSILDYMNI</sequence>
<protein>
    <submittedName>
        <fullName evidence="2">Uncharacterized protein</fullName>
    </submittedName>
</protein>
<evidence type="ECO:0000256" key="1">
    <source>
        <dbReference type="SAM" id="Phobius"/>
    </source>
</evidence>
<dbReference type="RefSeq" id="WP_072892157.1">
    <property type="nucleotide sequence ID" value="NZ_FQVW01000096.1"/>
</dbReference>
<keyword evidence="3" id="KW-1185">Reference proteome</keyword>
<feature type="transmembrane region" description="Helical" evidence="1">
    <location>
        <begin position="35"/>
        <end position="55"/>
    </location>
</feature>
<evidence type="ECO:0000313" key="3">
    <source>
        <dbReference type="Proteomes" id="UP000183988"/>
    </source>
</evidence>
<dbReference type="Proteomes" id="UP000183988">
    <property type="component" value="Unassembled WGS sequence"/>
</dbReference>
<dbReference type="STRING" id="930117.SAMN05216225_10961"/>
<accession>A0A1M5P0T5</accession>
<evidence type="ECO:0000313" key="2">
    <source>
        <dbReference type="EMBL" id="SHG95039.1"/>
    </source>
</evidence>
<name>A0A1M5P0T5_9BACI</name>
<dbReference type="AlphaFoldDB" id="A0A1M5P0T5"/>
<keyword evidence="1" id="KW-0472">Membrane</keyword>
<reference evidence="2 3" key="1">
    <citation type="submission" date="2016-11" db="EMBL/GenBank/DDBJ databases">
        <authorList>
            <person name="Jaros S."/>
            <person name="Januszkiewicz K."/>
            <person name="Wedrychowicz H."/>
        </authorList>
    </citation>
    <scope>NUCLEOTIDE SEQUENCE [LARGE SCALE GENOMIC DNA]</scope>
    <source>
        <strain evidence="2 3">IBRC-M 10683</strain>
    </source>
</reference>
<feature type="transmembrane region" description="Helical" evidence="1">
    <location>
        <begin position="6"/>
        <end position="28"/>
    </location>
</feature>
<keyword evidence="1" id="KW-0812">Transmembrane</keyword>
<gene>
    <name evidence="2" type="ORF">SAMN05216225_10961</name>
</gene>